<proteinExistence type="predicted"/>
<organism evidence="1 2">
    <name type="scientific">Eretmocerus hayati</name>
    <dbReference type="NCBI Taxonomy" id="131215"/>
    <lineage>
        <taxon>Eukaryota</taxon>
        <taxon>Metazoa</taxon>
        <taxon>Ecdysozoa</taxon>
        <taxon>Arthropoda</taxon>
        <taxon>Hexapoda</taxon>
        <taxon>Insecta</taxon>
        <taxon>Pterygota</taxon>
        <taxon>Neoptera</taxon>
        <taxon>Endopterygota</taxon>
        <taxon>Hymenoptera</taxon>
        <taxon>Apocrita</taxon>
        <taxon>Proctotrupomorpha</taxon>
        <taxon>Chalcidoidea</taxon>
        <taxon>Aphelinidae</taxon>
        <taxon>Aphelininae</taxon>
        <taxon>Eretmocerus</taxon>
    </lineage>
</organism>
<protein>
    <submittedName>
        <fullName evidence="1">Uncharacterized protein</fullName>
    </submittedName>
</protein>
<name>A0ACC2NF35_9HYME</name>
<evidence type="ECO:0000313" key="2">
    <source>
        <dbReference type="Proteomes" id="UP001239111"/>
    </source>
</evidence>
<keyword evidence="2" id="KW-1185">Reference proteome</keyword>
<accession>A0ACC2NF35</accession>
<dbReference type="Proteomes" id="UP001239111">
    <property type="component" value="Chromosome 3"/>
</dbReference>
<sequence>MIIMNLQTVMRTPAVFWRKFSNETVNIGSTIFALSSGQGKCGVAVVRISGPHAKKALDKMTKISKLESRRAYLRNICHPESGEIIDKGLCLWFPGPNSFTGEDSVEFQVHGGVAVLSALTSALSDLRFKPALPGEFTRRAFFNNKLDLTEIEGLADLIHAETEQQRKQALLQAQGNLSVLYSSWRATLLKCMAHIEAYIDFGEEENIESQVYENCNRELQQLADKIGKHLKDGRRGEILRNGIRTVILGEPNVGKSSLLNRLVHRNAAIVTSIPGTTRDVVELTTNICGYPLLLSDTAGLNKSTDDIIEIEGIRRARTQASTADFILLVVSASEYMKTREKFQEYLESYITSLDLQDLLIKDGQLINNCMVVVNKIDLMNENERMELRKNNLVGISCSCEQGFTELLESLGSHFKAICGTPSAEDPTISQERQRNLLQGCHECLLKYLQIIKSKNYDVVLASQEIRKATRELGKITGHVSTEEILDTIFRHFCIGK</sequence>
<gene>
    <name evidence="1" type="ORF">QAD02_000971</name>
</gene>
<reference evidence="1" key="1">
    <citation type="submission" date="2023-04" db="EMBL/GenBank/DDBJ databases">
        <title>A chromosome-level genome assembly of the parasitoid wasp Eretmocerus hayati.</title>
        <authorList>
            <person name="Zhong Y."/>
            <person name="Liu S."/>
            <person name="Liu Y."/>
        </authorList>
    </citation>
    <scope>NUCLEOTIDE SEQUENCE</scope>
    <source>
        <strain evidence="1">ZJU_SS_LIU_2023</strain>
    </source>
</reference>
<evidence type="ECO:0000313" key="1">
    <source>
        <dbReference type="EMBL" id="KAJ8669712.1"/>
    </source>
</evidence>
<comment type="caution">
    <text evidence="1">The sequence shown here is derived from an EMBL/GenBank/DDBJ whole genome shotgun (WGS) entry which is preliminary data.</text>
</comment>
<dbReference type="EMBL" id="CM056743">
    <property type="protein sequence ID" value="KAJ8669712.1"/>
    <property type="molecule type" value="Genomic_DNA"/>
</dbReference>